<comment type="caution">
    <text evidence="2">The sequence shown here is derived from an EMBL/GenBank/DDBJ whole genome shotgun (WGS) entry which is preliminary data.</text>
</comment>
<evidence type="ECO:0000313" key="2">
    <source>
        <dbReference type="EMBL" id="MBH5323029.1"/>
    </source>
</evidence>
<keyword evidence="1" id="KW-1133">Transmembrane helix</keyword>
<gene>
    <name evidence="2" type="ORF">I5L03_10585</name>
</gene>
<evidence type="ECO:0000313" key="3">
    <source>
        <dbReference type="Proteomes" id="UP000602442"/>
    </source>
</evidence>
<dbReference type="RefSeq" id="WP_197921744.1">
    <property type="nucleotide sequence ID" value="NZ_CAWPTA010000008.1"/>
</dbReference>
<dbReference type="Proteomes" id="UP000602442">
    <property type="component" value="Unassembled WGS sequence"/>
</dbReference>
<sequence length="76" mass="8266">MHWPDLIIFASDATRYVIAGAMLLTLSAVSALGDRRRSRRKHPDAVGIMPWRDIGALSLFAGLALCAFGVVGWIRG</sequence>
<feature type="transmembrane region" description="Helical" evidence="1">
    <location>
        <begin position="13"/>
        <end position="33"/>
    </location>
</feature>
<name>A0ABS0N5E9_9SPHN</name>
<keyword evidence="3" id="KW-1185">Reference proteome</keyword>
<evidence type="ECO:0000256" key="1">
    <source>
        <dbReference type="SAM" id="Phobius"/>
    </source>
</evidence>
<keyword evidence="1" id="KW-0472">Membrane</keyword>
<organism evidence="2 3">
    <name type="scientific">Aurantiacibacter sediminis</name>
    <dbReference type="NCBI Taxonomy" id="2793064"/>
    <lineage>
        <taxon>Bacteria</taxon>
        <taxon>Pseudomonadati</taxon>
        <taxon>Pseudomonadota</taxon>
        <taxon>Alphaproteobacteria</taxon>
        <taxon>Sphingomonadales</taxon>
        <taxon>Erythrobacteraceae</taxon>
        <taxon>Aurantiacibacter</taxon>
    </lineage>
</organism>
<feature type="transmembrane region" description="Helical" evidence="1">
    <location>
        <begin position="54"/>
        <end position="74"/>
    </location>
</feature>
<protein>
    <submittedName>
        <fullName evidence="2">Uncharacterized protein</fullName>
    </submittedName>
</protein>
<keyword evidence="1" id="KW-0812">Transmembrane</keyword>
<proteinExistence type="predicted"/>
<accession>A0ABS0N5E9</accession>
<reference evidence="2 3" key="1">
    <citation type="submission" date="2020-11" db="EMBL/GenBank/DDBJ databases">
        <title>Erythrobacter sediminis sp. nov., a marine bacterium from a tidal flat of Garorim Bay.</title>
        <authorList>
            <person name="Kim D."/>
            <person name="Yoo Y."/>
            <person name="Kim J.-J."/>
        </authorList>
    </citation>
    <scope>NUCLEOTIDE SEQUENCE [LARGE SCALE GENOMIC DNA]</scope>
    <source>
        <strain evidence="2 3">JGD-13</strain>
    </source>
</reference>
<dbReference type="EMBL" id="JAEANY010000003">
    <property type="protein sequence ID" value="MBH5323029.1"/>
    <property type="molecule type" value="Genomic_DNA"/>
</dbReference>